<name>A0A1E4T6T0_9ASCO</name>
<evidence type="ECO:0000313" key="2">
    <source>
        <dbReference type="EMBL" id="ODV87442.1"/>
    </source>
</evidence>
<dbReference type="OrthoDB" id="3997485at2759"/>
<feature type="signal peptide" evidence="1">
    <location>
        <begin position="1"/>
        <end position="18"/>
    </location>
</feature>
<dbReference type="STRING" id="983967.A0A1E4T6T0"/>
<protein>
    <recommendedName>
        <fullName evidence="4">AMP-dependent synthetase/ligase domain-containing protein</fullName>
    </recommendedName>
</protein>
<evidence type="ECO:0000256" key="1">
    <source>
        <dbReference type="SAM" id="SignalP"/>
    </source>
</evidence>
<evidence type="ECO:0008006" key="4">
    <source>
        <dbReference type="Google" id="ProtNLM"/>
    </source>
</evidence>
<dbReference type="EMBL" id="KV453848">
    <property type="protein sequence ID" value="ODV87442.1"/>
    <property type="molecule type" value="Genomic_DNA"/>
</dbReference>
<sequence>MAFLTAVIVGLLLILVFSIPNIISNLRDIDPVALTAQSSLSATRKEKESAIYRSVDVPHGLPLNTGLRIQHGYNLRDGNLKDIWFTALKENKTTLRFGDTGQEYSLQQINCMIHQLSSSLQELTSCKNIGILSDFDSLGSLLVLFDSFFVSDRTIVSFNSIPKVKKADLDVIVVDYSKLEMAFRFGFKKIVVIGDCEIPSLPDVFSVIKMSSLVRLKDPESNDSFDYTPKDFEDKINNQPYSEINNFKEYKYFQRNFVSSVASQLMSLSSEHTWAEKDKLLICVSSQDVTSKNNMILKLLSGLISQVGHVTIINEDEVSLSQIVKLNPTILSSTDTTLYNLIPKKSTYIGNIILDRANYLNSIGIFNKVSKCSSGLNLRLVYSQQTSSPLNSLQYTQLKSLLHSRIIREKSIVGSMGPILKTNLFDYRVLQNEQTKKLTVTQLGVSSNSLEMKIVKNQETDKIGKLMIRGFNLCKFEGMYSDDEMWCDSGLVGKFGSDGCFYQYTYL</sequence>
<proteinExistence type="predicted"/>
<accession>A0A1E4T6T0</accession>
<keyword evidence="1" id="KW-0732">Signal</keyword>
<organism evidence="2 3">
    <name type="scientific">[Candida] arabinofermentans NRRL YB-2248</name>
    <dbReference type="NCBI Taxonomy" id="983967"/>
    <lineage>
        <taxon>Eukaryota</taxon>
        <taxon>Fungi</taxon>
        <taxon>Dikarya</taxon>
        <taxon>Ascomycota</taxon>
        <taxon>Saccharomycotina</taxon>
        <taxon>Pichiomycetes</taxon>
        <taxon>Pichiales</taxon>
        <taxon>Pichiaceae</taxon>
        <taxon>Ogataea</taxon>
        <taxon>Ogataea/Candida clade</taxon>
    </lineage>
</organism>
<reference evidence="3" key="1">
    <citation type="submission" date="2016-04" db="EMBL/GenBank/DDBJ databases">
        <title>Comparative genomics of biotechnologically important yeasts.</title>
        <authorList>
            <consortium name="DOE Joint Genome Institute"/>
            <person name="Riley R."/>
            <person name="Haridas S."/>
            <person name="Wolfe K.H."/>
            <person name="Lopes M.R."/>
            <person name="Hittinger C.T."/>
            <person name="Goker M."/>
            <person name="Salamov A."/>
            <person name="Wisecaver J."/>
            <person name="Long T.M."/>
            <person name="Aerts A.L."/>
            <person name="Barry K."/>
            <person name="Choi C."/>
            <person name="Clum A."/>
            <person name="Coughlan A.Y."/>
            <person name="Deshpande S."/>
            <person name="Douglass A.P."/>
            <person name="Hanson S.J."/>
            <person name="Klenk H.-P."/>
            <person name="Labutti K."/>
            <person name="Lapidus A."/>
            <person name="Lindquist E."/>
            <person name="Lipzen A."/>
            <person name="Meier-Kolthoff J.P."/>
            <person name="Ohm R.A."/>
            <person name="Otillar R.P."/>
            <person name="Pangilinan J."/>
            <person name="Peng Y."/>
            <person name="Rokas A."/>
            <person name="Rosa C.A."/>
            <person name="Scheuner C."/>
            <person name="Sibirny A.A."/>
            <person name="Slot J.C."/>
            <person name="Stielow J.B."/>
            <person name="Sun H."/>
            <person name="Kurtzman C.P."/>
            <person name="Blackwell M."/>
            <person name="Grigoriev I.V."/>
            <person name="Jeffries T.W."/>
        </authorList>
    </citation>
    <scope>NUCLEOTIDE SEQUENCE [LARGE SCALE GENOMIC DNA]</scope>
    <source>
        <strain evidence="3">NRRL YB-2248</strain>
    </source>
</reference>
<dbReference type="Proteomes" id="UP000094801">
    <property type="component" value="Unassembled WGS sequence"/>
</dbReference>
<keyword evidence="3" id="KW-1185">Reference proteome</keyword>
<dbReference type="AlphaFoldDB" id="A0A1E4T6T0"/>
<gene>
    <name evidence="2" type="ORF">CANARDRAFT_5973</name>
</gene>
<feature type="chain" id="PRO_5009163074" description="AMP-dependent synthetase/ligase domain-containing protein" evidence="1">
    <location>
        <begin position="19"/>
        <end position="507"/>
    </location>
</feature>
<evidence type="ECO:0000313" key="3">
    <source>
        <dbReference type="Proteomes" id="UP000094801"/>
    </source>
</evidence>